<evidence type="ECO:0000259" key="8">
    <source>
        <dbReference type="PROSITE" id="PS50850"/>
    </source>
</evidence>
<organism evidence="9 10">
    <name type="scientific">Melghiribacillus thermohalophilus</name>
    <dbReference type="NCBI Taxonomy" id="1324956"/>
    <lineage>
        <taxon>Bacteria</taxon>
        <taxon>Bacillati</taxon>
        <taxon>Bacillota</taxon>
        <taxon>Bacilli</taxon>
        <taxon>Bacillales</taxon>
        <taxon>Bacillaceae</taxon>
        <taxon>Melghiribacillus</taxon>
    </lineage>
</organism>
<dbReference type="Proteomes" id="UP000294650">
    <property type="component" value="Unassembled WGS sequence"/>
</dbReference>
<dbReference type="InterPro" id="IPR036259">
    <property type="entry name" value="MFS_trans_sf"/>
</dbReference>
<evidence type="ECO:0000256" key="3">
    <source>
        <dbReference type="ARBA" id="ARBA00022475"/>
    </source>
</evidence>
<dbReference type="Gene3D" id="1.20.1250.20">
    <property type="entry name" value="MFS general substrate transporter like domains"/>
    <property type="match status" value="2"/>
</dbReference>
<protein>
    <submittedName>
        <fullName evidence="9">Putative MFS family arabinose efflux permease</fullName>
    </submittedName>
</protein>
<keyword evidence="6 7" id="KW-0472">Membrane</keyword>
<keyword evidence="5 7" id="KW-1133">Transmembrane helix</keyword>
<dbReference type="CDD" id="cd17325">
    <property type="entry name" value="MFS_MdtG_SLC18_like"/>
    <property type="match status" value="1"/>
</dbReference>
<evidence type="ECO:0000313" key="10">
    <source>
        <dbReference type="Proteomes" id="UP000294650"/>
    </source>
</evidence>
<evidence type="ECO:0000256" key="5">
    <source>
        <dbReference type="ARBA" id="ARBA00022989"/>
    </source>
</evidence>
<keyword evidence="3" id="KW-1003">Cell membrane</keyword>
<dbReference type="EMBL" id="SMAN01000018">
    <property type="protein sequence ID" value="TCT19348.1"/>
    <property type="molecule type" value="Genomic_DNA"/>
</dbReference>
<feature type="transmembrane region" description="Helical" evidence="7">
    <location>
        <begin position="293"/>
        <end position="311"/>
    </location>
</feature>
<feature type="transmembrane region" description="Helical" evidence="7">
    <location>
        <begin position="318"/>
        <end position="336"/>
    </location>
</feature>
<evidence type="ECO:0000256" key="2">
    <source>
        <dbReference type="ARBA" id="ARBA00022448"/>
    </source>
</evidence>
<feature type="transmembrane region" description="Helical" evidence="7">
    <location>
        <begin position="149"/>
        <end position="170"/>
    </location>
</feature>
<keyword evidence="10" id="KW-1185">Reference proteome</keyword>
<dbReference type="GO" id="GO:0022857">
    <property type="term" value="F:transmembrane transporter activity"/>
    <property type="evidence" value="ECO:0007669"/>
    <property type="project" value="InterPro"/>
</dbReference>
<feature type="transmembrane region" description="Helical" evidence="7">
    <location>
        <begin position="364"/>
        <end position="393"/>
    </location>
</feature>
<dbReference type="OrthoDB" id="9810492at2"/>
<dbReference type="RefSeq" id="WP_132372454.1">
    <property type="nucleotide sequence ID" value="NZ_SMAN01000018.1"/>
</dbReference>
<dbReference type="PANTHER" id="PTHR23517">
    <property type="entry name" value="RESISTANCE PROTEIN MDTM, PUTATIVE-RELATED-RELATED"/>
    <property type="match status" value="1"/>
</dbReference>
<name>A0A4R3MSJ0_9BACI</name>
<feature type="transmembrane region" description="Helical" evidence="7">
    <location>
        <begin position="54"/>
        <end position="73"/>
    </location>
</feature>
<evidence type="ECO:0000256" key="6">
    <source>
        <dbReference type="ARBA" id="ARBA00023136"/>
    </source>
</evidence>
<keyword evidence="2" id="KW-0813">Transport</keyword>
<gene>
    <name evidence="9" type="ORF">EDD68_11832</name>
</gene>
<accession>A0A4R3MSJ0</accession>
<evidence type="ECO:0000256" key="4">
    <source>
        <dbReference type="ARBA" id="ARBA00022692"/>
    </source>
</evidence>
<dbReference type="Pfam" id="PF07690">
    <property type="entry name" value="MFS_1"/>
    <property type="match status" value="2"/>
</dbReference>
<feature type="domain" description="Major facilitator superfamily (MFS) profile" evidence="8">
    <location>
        <begin position="14"/>
        <end position="406"/>
    </location>
</feature>
<evidence type="ECO:0000313" key="9">
    <source>
        <dbReference type="EMBL" id="TCT19348.1"/>
    </source>
</evidence>
<dbReference type="InterPro" id="IPR020846">
    <property type="entry name" value="MFS_dom"/>
</dbReference>
<dbReference type="PANTHER" id="PTHR23517:SF3">
    <property type="entry name" value="INTEGRAL MEMBRANE TRANSPORT PROTEIN"/>
    <property type="match status" value="1"/>
</dbReference>
<feature type="transmembrane region" description="Helical" evidence="7">
    <location>
        <begin position="176"/>
        <end position="193"/>
    </location>
</feature>
<sequence length="408" mass="44096">MSAENQVKIGIKENIIQFSLLVFINLFVGSMVGLERTVLPIIGEEQFGLASASAALSFIVSFGFSKAIMNFFAGNIADHIGRKQVLVLGWAIGLFVPVIVIFAPNWWMIVFANVLLGINQALTWSMTVNMKVDLAKSTQRGLAVGLNEFAGYVGVGLMAMISGHVAYTYALRPEPFYLGIGIAAVGLLLSFFARDTGKHLKAQAQQAKPAPAISMKKIFVQTTWRDKNLSSATVSGLTTNLKDGMIWGLLPIFLAASQLPVDQIGVVVAIYPAAWGVFQLFTGGLSDRVGRKWMIVFGMWTQAAGIWWILFSETYISWIMGAVILGIGTAMVYPTLQAAISDVAKPEWRASSLGVYRSWRDSGYAFGAIIAGILADLLGVSWAIGLVGFLPLLAGISAAVRMKETLEE</sequence>
<reference evidence="9 10" key="1">
    <citation type="submission" date="2019-03" db="EMBL/GenBank/DDBJ databases">
        <title>Genomic Encyclopedia of Type Strains, Phase IV (KMG-IV): sequencing the most valuable type-strain genomes for metagenomic binning, comparative biology and taxonomic classification.</title>
        <authorList>
            <person name="Goeker M."/>
        </authorList>
    </citation>
    <scope>NUCLEOTIDE SEQUENCE [LARGE SCALE GENOMIC DNA]</scope>
    <source>
        <strain evidence="9 10">DSM 25894</strain>
    </source>
</reference>
<dbReference type="InterPro" id="IPR005829">
    <property type="entry name" value="Sugar_transporter_CS"/>
</dbReference>
<keyword evidence="4 7" id="KW-0812">Transmembrane</keyword>
<dbReference type="SUPFAM" id="SSF103473">
    <property type="entry name" value="MFS general substrate transporter"/>
    <property type="match status" value="1"/>
</dbReference>
<comment type="caution">
    <text evidence="9">The sequence shown here is derived from an EMBL/GenBank/DDBJ whole genome shotgun (WGS) entry which is preliminary data.</text>
</comment>
<dbReference type="AlphaFoldDB" id="A0A4R3MSJ0"/>
<dbReference type="PROSITE" id="PS00216">
    <property type="entry name" value="SUGAR_TRANSPORT_1"/>
    <property type="match status" value="2"/>
</dbReference>
<evidence type="ECO:0000256" key="7">
    <source>
        <dbReference type="SAM" id="Phobius"/>
    </source>
</evidence>
<dbReference type="InterPro" id="IPR050171">
    <property type="entry name" value="MFS_Transporters"/>
</dbReference>
<evidence type="ECO:0000256" key="1">
    <source>
        <dbReference type="ARBA" id="ARBA00004651"/>
    </source>
</evidence>
<feature type="transmembrane region" description="Helical" evidence="7">
    <location>
        <begin position="15"/>
        <end position="34"/>
    </location>
</feature>
<dbReference type="GO" id="GO:0005886">
    <property type="term" value="C:plasma membrane"/>
    <property type="evidence" value="ECO:0007669"/>
    <property type="project" value="UniProtKB-SubCell"/>
</dbReference>
<dbReference type="InterPro" id="IPR011701">
    <property type="entry name" value="MFS"/>
</dbReference>
<dbReference type="PROSITE" id="PS50850">
    <property type="entry name" value="MFS"/>
    <property type="match status" value="1"/>
</dbReference>
<feature type="transmembrane region" description="Helical" evidence="7">
    <location>
        <begin position="85"/>
        <end position="103"/>
    </location>
</feature>
<feature type="transmembrane region" description="Helical" evidence="7">
    <location>
        <begin position="109"/>
        <end position="128"/>
    </location>
</feature>
<comment type="subcellular location">
    <subcellularLocation>
        <location evidence="1">Cell membrane</location>
        <topology evidence="1">Multi-pass membrane protein</topology>
    </subcellularLocation>
</comment>
<feature type="transmembrane region" description="Helical" evidence="7">
    <location>
        <begin position="264"/>
        <end position="281"/>
    </location>
</feature>
<proteinExistence type="predicted"/>